<keyword evidence="4" id="KW-1185">Reference proteome</keyword>
<comment type="caution">
    <text evidence="3">The sequence shown here is derived from an EMBL/GenBank/DDBJ whole genome shotgun (WGS) entry which is preliminary data.</text>
</comment>
<reference evidence="3 4" key="2">
    <citation type="journal article" date="2012" name="Open Biol.">
        <title>Characteristics of nucleosomes and linker DNA regions on the genome of the basidiomycete Mixia osmundae revealed by mono- and dinucleosome mapping.</title>
        <authorList>
            <person name="Nishida H."/>
            <person name="Kondo S."/>
            <person name="Matsumoto T."/>
            <person name="Suzuki Y."/>
            <person name="Yoshikawa H."/>
            <person name="Taylor T.D."/>
            <person name="Sugiyama J."/>
        </authorList>
    </citation>
    <scope>NUCLEOTIDE SEQUENCE [LARGE SCALE GENOMIC DNA]</scope>
    <source>
        <strain evidence="4">CBS 9802 / IAM 14324 / JCM 22182 / KY 12970</strain>
    </source>
</reference>
<proteinExistence type="predicted"/>
<evidence type="ECO:0000313" key="3">
    <source>
        <dbReference type="EMBL" id="GAA93643.1"/>
    </source>
</evidence>
<feature type="transmembrane region" description="Helical" evidence="2">
    <location>
        <begin position="156"/>
        <end position="174"/>
    </location>
</feature>
<feature type="transmembrane region" description="Helical" evidence="2">
    <location>
        <begin position="181"/>
        <end position="197"/>
    </location>
</feature>
<dbReference type="AlphaFoldDB" id="G7DST5"/>
<evidence type="ECO:0000256" key="1">
    <source>
        <dbReference type="SAM" id="MobiDB-lite"/>
    </source>
</evidence>
<feature type="transmembrane region" description="Helical" evidence="2">
    <location>
        <begin position="266"/>
        <end position="291"/>
    </location>
</feature>
<feature type="transmembrane region" description="Helical" evidence="2">
    <location>
        <begin position="203"/>
        <end position="224"/>
    </location>
</feature>
<feature type="transmembrane region" description="Helical" evidence="2">
    <location>
        <begin position="231"/>
        <end position="254"/>
    </location>
</feature>
<accession>G7DST5</accession>
<dbReference type="InParanoid" id="G7DST5"/>
<dbReference type="eggNOG" id="KOG1441">
    <property type="taxonomic scope" value="Eukaryota"/>
</dbReference>
<feature type="transmembrane region" description="Helical" evidence="2">
    <location>
        <begin position="52"/>
        <end position="71"/>
    </location>
</feature>
<keyword evidence="2" id="KW-1133">Transmembrane helix</keyword>
<gene>
    <name evidence="3" type="primary">Mo00287</name>
    <name evidence="3" type="ORF">E5Q_00287</name>
</gene>
<evidence type="ECO:0008006" key="5">
    <source>
        <dbReference type="Google" id="ProtNLM"/>
    </source>
</evidence>
<keyword evidence="2" id="KW-0812">Transmembrane</keyword>
<feature type="transmembrane region" description="Helical" evidence="2">
    <location>
        <begin position="83"/>
        <end position="104"/>
    </location>
</feature>
<organism evidence="3 4">
    <name type="scientific">Mixia osmundae (strain CBS 9802 / IAM 14324 / JCM 22182 / KY 12970)</name>
    <dbReference type="NCBI Taxonomy" id="764103"/>
    <lineage>
        <taxon>Eukaryota</taxon>
        <taxon>Fungi</taxon>
        <taxon>Dikarya</taxon>
        <taxon>Basidiomycota</taxon>
        <taxon>Pucciniomycotina</taxon>
        <taxon>Mixiomycetes</taxon>
        <taxon>Mixiales</taxon>
        <taxon>Mixiaceae</taxon>
        <taxon>Mixia</taxon>
    </lineage>
</organism>
<protein>
    <recommendedName>
        <fullName evidence="5">Sugar phosphate transporter domain-containing protein</fullName>
    </recommendedName>
</protein>
<feature type="transmembrane region" description="Helical" evidence="2">
    <location>
        <begin position="124"/>
        <end position="150"/>
    </location>
</feature>
<name>G7DST5_MIXOS</name>
<reference evidence="3 4" key="1">
    <citation type="journal article" date="2011" name="J. Gen. Appl. Microbiol.">
        <title>Draft genome sequencing of the enigmatic basidiomycete Mixia osmundae.</title>
        <authorList>
            <person name="Nishida H."/>
            <person name="Nagatsuka Y."/>
            <person name="Sugiyama J."/>
        </authorList>
    </citation>
    <scope>NUCLEOTIDE SEQUENCE [LARGE SCALE GENOMIC DNA]</scope>
    <source>
        <strain evidence="4">CBS 9802 / IAM 14324 / JCM 22182 / KY 12970</strain>
    </source>
</reference>
<feature type="transmembrane region" description="Helical" evidence="2">
    <location>
        <begin position="298"/>
        <end position="318"/>
    </location>
</feature>
<dbReference type="HOGENOM" id="CLU_765229_0_0_1"/>
<keyword evidence="2" id="KW-0472">Membrane</keyword>
<dbReference type="RefSeq" id="XP_014570488.1">
    <property type="nucleotide sequence ID" value="XM_014715002.1"/>
</dbReference>
<dbReference type="EMBL" id="BABT02000008">
    <property type="protein sequence ID" value="GAA93643.1"/>
    <property type="molecule type" value="Genomic_DNA"/>
</dbReference>
<evidence type="ECO:0000256" key="2">
    <source>
        <dbReference type="SAM" id="Phobius"/>
    </source>
</evidence>
<feature type="transmembrane region" description="Helical" evidence="2">
    <location>
        <begin position="324"/>
        <end position="343"/>
    </location>
</feature>
<evidence type="ECO:0000313" key="4">
    <source>
        <dbReference type="Proteomes" id="UP000009131"/>
    </source>
</evidence>
<feature type="region of interest" description="Disordered" evidence="1">
    <location>
        <begin position="1"/>
        <end position="43"/>
    </location>
</feature>
<dbReference type="Proteomes" id="UP000009131">
    <property type="component" value="Unassembled WGS sequence"/>
</dbReference>
<sequence>MPISNAEQAYELAETGTMDDGQTEAQQSLLPPGPSSSRPYDDLLDPTERSRVPALTVGTIFIVLTVIMLFLNRAVFDPEALDYPYPFLMSSLASLFALAILACIGRVTRLLEGLPALQLGWSHFVQLSAPIGIFHALGIALASIAFAHIAPATVQMLTAFVPLLVLVLTSNLGLRNISRPTIILVIATCGFVGLANLQRGGPFNIWAMFALVGFVLSSAGKLVAVEQCLSVVYNPVIAMYVALPSTLVATLFFVPLLEGRAAFAAFWSHIGLFVLIPYVTLAALHIVSLFFMVAWTSALSTALCALAVEMIVMLFGGLSGAQSSGIRILGYFGASFGLAAYLASRGKVEELRDVVLRKRDSR</sequence>